<comment type="caution">
    <text evidence="1">The sequence shown here is derived from an EMBL/GenBank/DDBJ whole genome shotgun (WGS) entry which is preliminary data.</text>
</comment>
<reference evidence="1 2" key="1">
    <citation type="submission" date="2021-06" db="EMBL/GenBank/DDBJ databases">
        <title>Caerostris extrusa draft genome.</title>
        <authorList>
            <person name="Kono N."/>
            <person name="Arakawa K."/>
        </authorList>
    </citation>
    <scope>NUCLEOTIDE SEQUENCE [LARGE SCALE GENOMIC DNA]</scope>
</reference>
<evidence type="ECO:0000313" key="2">
    <source>
        <dbReference type="Proteomes" id="UP001054945"/>
    </source>
</evidence>
<evidence type="ECO:0000313" key="1">
    <source>
        <dbReference type="EMBL" id="GIY63427.1"/>
    </source>
</evidence>
<dbReference type="Proteomes" id="UP001054945">
    <property type="component" value="Unassembled WGS sequence"/>
</dbReference>
<accession>A0AAV4UZP4</accession>
<protein>
    <submittedName>
        <fullName evidence="1">Uncharacterized protein</fullName>
    </submittedName>
</protein>
<dbReference type="EMBL" id="BPLR01013737">
    <property type="protein sequence ID" value="GIY63427.1"/>
    <property type="molecule type" value="Genomic_DNA"/>
</dbReference>
<organism evidence="1 2">
    <name type="scientific">Caerostris extrusa</name>
    <name type="common">Bark spider</name>
    <name type="synonym">Caerostris bankana</name>
    <dbReference type="NCBI Taxonomy" id="172846"/>
    <lineage>
        <taxon>Eukaryota</taxon>
        <taxon>Metazoa</taxon>
        <taxon>Ecdysozoa</taxon>
        <taxon>Arthropoda</taxon>
        <taxon>Chelicerata</taxon>
        <taxon>Arachnida</taxon>
        <taxon>Araneae</taxon>
        <taxon>Araneomorphae</taxon>
        <taxon>Entelegynae</taxon>
        <taxon>Araneoidea</taxon>
        <taxon>Araneidae</taxon>
        <taxon>Caerostris</taxon>
    </lineage>
</organism>
<sequence length="88" mass="10125">MLSNLQDRRLRILREQGTSLTTKPRDIRTDKPIATTVPLLGTHDLLLHRTSWSIHPAQKYFETSVWKVFTSKNTGMKQKFNSNAKSVS</sequence>
<dbReference type="AlphaFoldDB" id="A0AAV4UZP4"/>
<proteinExistence type="predicted"/>
<keyword evidence="2" id="KW-1185">Reference proteome</keyword>
<name>A0AAV4UZP4_CAEEX</name>
<gene>
    <name evidence="1" type="ORF">CEXT_268361</name>
</gene>